<gene>
    <name evidence="11" type="primary">nuoA</name>
    <name evidence="13" type="ORF">F5544_21735</name>
</gene>
<evidence type="ECO:0000256" key="2">
    <source>
        <dbReference type="ARBA" id="ARBA00008472"/>
    </source>
</evidence>
<dbReference type="PANTHER" id="PTHR11058">
    <property type="entry name" value="NADH-UBIQUINONE OXIDOREDUCTASE CHAIN 3"/>
    <property type="match status" value="1"/>
</dbReference>
<comment type="catalytic activity">
    <reaction evidence="11 12">
        <text>a quinone + NADH + 5 H(+)(in) = a quinol + NAD(+) + 4 H(+)(out)</text>
        <dbReference type="Rhea" id="RHEA:57888"/>
        <dbReference type="ChEBI" id="CHEBI:15378"/>
        <dbReference type="ChEBI" id="CHEBI:24646"/>
        <dbReference type="ChEBI" id="CHEBI:57540"/>
        <dbReference type="ChEBI" id="CHEBI:57945"/>
        <dbReference type="ChEBI" id="CHEBI:132124"/>
    </reaction>
</comment>
<dbReference type="HAMAP" id="MF_01394">
    <property type="entry name" value="NDH1_NuoA"/>
    <property type="match status" value="1"/>
</dbReference>
<keyword evidence="4 11" id="KW-1003">Cell membrane</keyword>
<evidence type="ECO:0000256" key="1">
    <source>
        <dbReference type="ARBA" id="ARBA00004141"/>
    </source>
</evidence>
<evidence type="ECO:0000256" key="10">
    <source>
        <dbReference type="ARBA" id="ARBA00023136"/>
    </source>
</evidence>
<organism evidence="13 14">
    <name type="scientific">Nocardia arthritidis</name>
    <dbReference type="NCBI Taxonomy" id="228602"/>
    <lineage>
        <taxon>Bacteria</taxon>
        <taxon>Bacillati</taxon>
        <taxon>Actinomycetota</taxon>
        <taxon>Actinomycetes</taxon>
        <taxon>Mycobacteriales</taxon>
        <taxon>Nocardiaceae</taxon>
        <taxon>Nocardia</taxon>
    </lineage>
</organism>
<dbReference type="InterPro" id="IPR000440">
    <property type="entry name" value="NADH_UbQ/plastoQ_OxRdtase_su3"/>
</dbReference>
<accession>A0A6G9YGE3</accession>
<dbReference type="Gene3D" id="1.20.58.1610">
    <property type="entry name" value="NADH:ubiquinone/plastoquinone oxidoreductase, chain 3"/>
    <property type="match status" value="1"/>
</dbReference>
<keyword evidence="14" id="KW-1185">Reference proteome</keyword>
<keyword evidence="6 11" id="KW-0874">Quinone</keyword>
<evidence type="ECO:0000256" key="9">
    <source>
        <dbReference type="ARBA" id="ARBA00023027"/>
    </source>
</evidence>
<dbReference type="InterPro" id="IPR038430">
    <property type="entry name" value="NDAH_ubi_oxred_su3_sf"/>
</dbReference>
<dbReference type="GO" id="GO:0030964">
    <property type="term" value="C:NADH dehydrogenase complex"/>
    <property type="evidence" value="ECO:0007669"/>
    <property type="project" value="TreeGrafter"/>
</dbReference>
<dbReference type="FunFam" id="1.20.58.1610:FF:000002">
    <property type="entry name" value="NADH-quinone oxidoreductase subunit A"/>
    <property type="match status" value="1"/>
</dbReference>
<dbReference type="InterPro" id="IPR023043">
    <property type="entry name" value="NAD(P)H_OxRDtase_bac/plastid"/>
</dbReference>
<evidence type="ECO:0000256" key="4">
    <source>
        <dbReference type="ARBA" id="ARBA00022475"/>
    </source>
</evidence>
<dbReference type="EMBL" id="CP046172">
    <property type="protein sequence ID" value="QIS12210.1"/>
    <property type="molecule type" value="Genomic_DNA"/>
</dbReference>
<dbReference type="GO" id="GO:0008137">
    <property type="term" value="F:NADH dehydrogenase (ubiquinone) activity"/>
    <property type="evidence" value="ECO:0007669"/>
    <property type="project" value="InterPro"/>
</dbReference>
<dbReference type="GO" id="GO:0050136">
    <property type="term" value="F:NADH dehydrogenase (quinone) (non-electrogenic) activity"/>
    <property type="evidence" value="ECO:0007669"/>
    <property type="project" value="UniProtKB-UniRule"/>
</dbReference>
<evidence type="ECO:0000256" key="7">
    <source>
        <dbReference type="ARBA" id="ARBA00022967"/>
    </source>
</evidence>
<dbReference type="EC" id="7.1.1.-" evidence="11"/>
<sequence>MALRPQLPTAVLTRRGSAVVNIEVPTLVLGAVAAAFAVFSIVAAALVGPKRYNRAKLEPYECGIEATPHAVAGGPGNVTGQRFPVKYYLTAMLFIIFDIEIVFLYPWAVHFDALGLFGLAAMALFIVNVSVAYAYEWKRGGLSWD</sequence>
<evidence type="ECO:0000256" key="8">
    <source>
        <dbReference type="ARBA" id="ARBA00022989"/>
    </source>
</evidence>
<feature type="transmembrane region" description="Helical" evidence="11">
    <location>
        <begin position="87"/>
        <end position="108"/>
    </location>
</feature>
<comment type="similarity">
    <text evidence="2 11 12">Belongs to the complex I subunit 3 family.</text>
</comment>
<dbReference type="GO" id="GO:0048038">
    <property type="term" value="F:quinone binding"/>
    <property type="evidence" value="ECO:0007669"/>
    <property type="project" value="UniProtKB-KW"/>
</dbReference>
<name>A0A6G9YGE3_9NOCA</name>
<dbReference type="PANTHER" id="PTHR11058:SF22">
    <property type="entry name" value="NADH-QUINONE OXIDOREDUCTASE SUBUNIT A"/>
    <property type="match status" value="1"/>
</dbReference>
<keyword evidence="8 11" id="KW-1133">Transmembrane helix</keyword>
<evidence type="ECO:0000256" key="6">
    <source>
        <dbReference type="ARBA" id="ARBA00022719"/>
    </source>
</evidence>
<keyword evidence="10 11" id="KW-0472">Membrane</keyword>
<reference evidence="13 14" key="1">
    <citation type="journal article" date="2019" name="ACS Chem. Biol.">
        <title>Identification and Mobilization of a Cryptic Antibiotic Biosynthesis Gene Locus from a Human-Pathogenic Nocardia Isolate.</title>
        <authorList>
            <person name="Herisse M."/>
            <person name="Ishida K."/>
            <person name="Porter J.L."/>
            <person name="Howden B."/>
            <person name="Hertweck C."/>
            <person name="Stinear T.P."/>
            <person name="Pidot S.J."/>
        </authorList>
    </citation>
    <scope>NUCLEOTIDE SEQUENCE [LARGE SCALE GENOMIC DNA]</scope>
    <source>
        <strain evidence="13 14">AUSMDU00012717</strain>
    </source>
</reference>
<evidence type="ECO:0000256" key="5">
    <source>
        <dbReference type="ARBA" id="ARBA00022692"/>
    </source>
</evidence>
<protein>
    <recommendedName>
        <fullName evidence="11">NADH-quinone oxidoreductase subunit A</fullName>
        <ecNumber evidence="11">7.1.1.-</ecNumber>
    </recommendedName>
    <alternativeName>
        <fullName evidence="11">NADH dehydrogenase I subunit A</fullName>
    </alternativeName>
    <alternativeName>
        <fullName evidence="11">NDH-1 subunit A</fullName>
    </alternativeName>
    <alternativeName>
        <fullName evidence="11">NUO1</fullName>
    </alternativeName>
</protein>
<evidence type="ECO:0000313" key="14">
    <source>
        <dbReference type="Proteomes" id="UP000503540"/>
    </source>
</evidence>
<feature type="transmembrane region" description="Helical" evidence="11">
    <location>
        <begin position="114"/>
        <end position="135"/>
    </location>
</feature>
<comment type="subunit">
    <text evidence="11">NDH-1 is composed of 14 different subunits. Subunits NuoA, H, J, K, L, M, N constitute the membrane sector of the complex.</text>
</comment>
<dbReference type="AlphaFoldDB" id="A0A6G9YGE3"/>
<evidence type="ECO:0000256" key="3">
    <source>
        <dbReference type="ARBA" id="ARBA00022448"/>
    </source>
</evidence>
<keyword evidence="9 11" id="KW-0520">NAD</keyword>
<dbReference type="KEGG" id="nah:F5544_21735"/>
<keyword evidence="5 11" id="KW-0812">Transmembrane</keyword>
<feature type="transmembrane region" description="Helical" evidence="11">
    <location>
        <begin position="27"/>
        <end position="47"/>
    </location>
</feature>
<keyword evidence="7 11" id="KW-1278">Translocase</keyword>
<evidence type="ECO:0000256" key="11">
    <source>
        <dbReference type="HAMAP-Rule" id="MF_01394"/>
    </source>
</evidence>
<dbReference type="NCBIfam" id="NF005922">
    <property type="entry name" value="PRK07928.1"/>
    <property type="match status" value="1"/>
</dbReference>
<evidence type="ECO:0000313" key="13">
    <source>
        <dbReference type="EMBL" id="QIS12210.1"/>
    </source>
</evidence>
<keyword evidence="13" id="KW-0560">Oxidoreductase</keyword>
<keyword evidence="3 11" id="KW-0813">Transport</keyword>
<dbReference type="GO" id="GO:0005886">
    <property type="term" value="C:plasma membrane"/>
    <property type="evidence" value="ECO:0007669"/>
    <property type="project" value="UniProtKB-SubCell"/>
</dbReference>
<evidence type="ECO:0000256" key="12">
    <source>
        <dbReference type="RuleBase" id="RU003639"/>
    </source>
</evidence>
<dbReference type="Pfam" id="PF00507">
    <property type="entry name" value="Oxidored_q4"/>
    <property type="match status" value="1"/>
</dbReference>
<dbReference type="Proteomes" id="UP000503540">
    <property type="component" value="Chromosome"/>
</dbReference>
<proteinExistence type="inferred from homology"/>
<comment type="subcellular location">
    <subcellularLocation>
        <location evidence="11 12">Cell membrane</location>
        <topology evidence="11 12">Multi-pass membrane protein</topology>
    </subcellularLocation>
    <subcellularLocation>
        <location evidence="1">Membrane</location>
        <topology evidence="1">Multi-pass membrane protein</topology>
    </subcellularLocation>
</comment>
<comment type="function">
    <text evidence="11">NDH-1 shuttles electrons from NADH, via FMN and iron-sulfur (Fe-S) centers, to quinones in the respiratory chain. The immediate electron acceptor for the enzyme in this species is believed to be a menaquinone. Couples the redox reaction to proton translocation (for every two electrons transferred, four hydrogen ions are translocated across the cytoplasmic membrane), and thus conserves the redox energy in a proton gradient.</text>
</comment>